<dbReference type="Proteomes" id="UP000643279">
    <property type="component" value="Unassembled WGS sequence"/>
</dbReference>
<organism evidence="1 2">
    <name type="scientific">Arthrobacter liuii</name>
    <dbReference type="NCBI Taxonomy" id="1476996"/>
    <lineage>
        <taxon>Bacteria</taxon>
        <taxon>Bacillati</taxon>
        <taxon>Actinomycetota</taxon>
        <taxon>Actinomycetes</taxon>
        <taxon>Micrococcales</taxon>
        <taxon>Micrococcaceae</taxon>
        <taxon>Arthrobacter</taxon>
    </lineage>
</organism>
<name>A0ABQ2ANP8_9MICC</name>
<evidence type="ECO:0000313" key="2">
    <source>
        <dbReference type="Proteomes" id="UP000643279"/>
    </source>
</evidence>
<proteinExistence type="predicted"/>
<protein>
    <submittedName>
        <fullName evidence="1">Uncharacterized protein</fullName>
    </submittedName>
</protein>
<comment type="caution">
    <text evidence="1">The sequence shown here is derived from an EMBL/GenBank/DDBJ whole genome shotgun (WGS) entry which is preliminary data.</text>
</comment>
<reference evidence="2" key="1">
    <citation type="journal article" date="2019" name="Int. J. Syst. Evol. Microbiol.">
        <title>The Global Catalogue of Microorganisms (GCM) 10K type strain sequencing project: providing services to taxonomists for standard genome sequencing and annotation.</title>
        <authorList>
            <consortium name="The Broad Institute Genomics Platform"/>
            <consortium name="The Broad Institute Genome Sequencing Center for Infectious Disease"/>
            <person name="Wu L."/>
            <person name="Ma J."/>
        </authorList>
    </citation>
    <scope>NUCLEOTIDE SEQUENCE [LARGE SCALE GENOMIC DNA]</scope>
    <source>
        <strain evidence="2">CGMCC 1.12778</strain>
    </source>
</reference>
<accession>A0ABQ2ANP8</accession>
<sequence>MDGTLSGPLRRVRLHGIDSTANVGGGFLLVGARISQWISVIRHDRREHQVGASAAWWTDIDGEVGVQITQTVKIMGTLLESGDKKGEWRLRGFGPDVNYPSSLVLEPQKRHYVVGLDSNGHRHELPPLEPDELAFDAT</sequence>
<keyword evidence="2" id="KW-1185">Reference proteome</keyword>
<dbReference type="EMBL" id="BMFW01000006">
    <property type="protein sequence ID" value="GGH94692.1"/>
    <property type="molecule type" value="Genomic_DNA"/>
</dbReference>
<evidence type="ECO:0000313" key="1">
    <source>
        <dbReference type="EMBL" id="GGH94692.1"/>
    </source>
</evidence>
<gene>
    <name evidence="1" type="ORF">GCM10007170_18480</name>
</gene>